<comment type="caution">
    <text evidence="2">The sequence shown here is derived from an EMBL/GenBank/DDBJ whole genome shotgun (WGS) entry which is preliminary data.</text>
</comment>
<name>A0ABQ1W1U2_9BACT</name>
<evidence type="ECO:0000313" key="3">
    <source>
        <dbReference type="Proteomes" id="UP000634043"/>
    </source>
</evidence>
<dbReference type="Pfam" id="PF11127">
    <property type="entry name" value="YgaP-like_TM"/>
    <property type="match status" value="1"/>
</dbReference>
<dbReference type="InterPro" id="IPR021309">
    <property type="entry name" value="YgaP-like_TM"/>
</dbReference>
<accession>A0ABQ1W1U2</accession>
<keyword evidence="3" id="KW-1185">Reference proteome</keyword>
<dbReference type="Proteomes" id="UP000634043">
    <property type="component" value="Unassembled WGS sequence"/>
</dbReference>
<gene>
    <name evidence="2" type="ORF">GCM10011323_09710</name>
</gene>
<evidence type="ECO:0000313" key="2">
    <source>
        <dbReference type="EMBL" id="GGG07130.1"/>
    </source>
</evidence>
<sequence>MSRMKVKGIKDISMECNVGLTEQKVRVLAGLAIIGVGAYYNIKALSAIGVIPILTGMLRYCPVNQALGYNGCAGEEHRVKSAVL</sequence>
<organism evidence="2 3">
    <name type="scientific">Pontibacter amylolyticus</name>
    <dbReference type="NCBI Taxonomy" id="1424080"/>
    <lineage>
        <taxon>Bacteria</taxon>
        <taxon>Pseudomonadati</taxon>
        <taxon>Bacteroidota</taxon>
        <taxon>Cytophagia</taxon>
        <taxon>Cytophagales</taxon>
        <taxon>Hymenobacteraceae</taxon>
        <taxon>Pontibacter</taxon>
    </lineage>
</organism>
<evidence type="ECO:0000259" key="1">
    <source>
        <dbReference type="Pfam" id="PF11127"/>
    </source>
</evidence>
<proteinExistence type="predicted"/>
<protein>
    <recommendedName>
        <fullName evidence="1">Inner membrane protein YgaP-like transmembrane domain-containing protein</fullName>
    </recommendedName>
</protein>
<reference evidence="3" key="1">
    <citation type="journal article" date="2019" name="Int. J. Syst. Evol. Microbiol.">
        <title>The Global Catalogue of Microorganisms (GCM) 10K type strain sequencing project: providing services to taxonomists for standard genome sequencing and annotation.</title>
        <authorList>
            <consortium name="The Broad Institute Genomics Platform"/>
            <consortium name="The Broad Institute Genome Sequencing Center for Infectious Disease"/>
            <person name="Wu L."/>
            <person name="Ma J."/>
        </authorList>
    </citation>
    <scope>NUCLEOTIDE SEQUENCE [LARGE SCALE GENOMIC DNA]</scope>
    <source>
        <strain evidence="3">CGMCC 1.12749</strain>
    </source>
</reference>
<feature type="domain" description="Inner membrane protein YgaP-like transmembrane" evidence="1">
    <location>
        <begin position="14"/>
        <end position="73"/>
    </location>
</feature>
<dbReference type="EMBL" id="BMFP01000002">
    <property type="protein sequence ID" value="GGG07130.1"/>
    <property type="molecule type" value="Genomic_DNA"/>
</dbReference>